<dbReference type="InterPro" id="IPR006351">
    <property type="entry name" value="AHBA_synth-like"/>
</dbReference>
<dbReference type="InterPro" id="IPR023214">
    <property type="entry name" value="HAD_sf"/>
</dbReference>
<dbReference type="Gene3D" id="1.10.150.240">
    <property type="entry name" value="Putative phosphatase, domain 2"/>
    <property type="match status" value="1"/>
</dbReference>
<proteinExistence type="predicted"/>
<dbReference type="PANTHER" id="PTHR43434:SF1">
    <property type="entry name" value="PHOSPHOGLYCOLATE PHOSPHATASE"/>
    <property type="match status" value="1"/>
</dbReference>
<name>A0A7Y9HH29_9ACTN</name>
<dbReference type="InterPro" id="IPR006439">
    <property type="entry name" value="HAD-SF_hydro_IA"/>
</dbReference>
<dbReference type="Proteomes" id="UP000530403">
    <property type="component" value="Unassembled WGS sequence"/>
</dbReference>
<organism evidence="1 2">
    <name type="scientific">Streptomyces fulvorobeus</name>
    <dbReference type="NCBI Taxonomy" id="284028"/>
    <lineage>
        <taxon>Bacteria</taxon>
        <taxon>Bacillati</taxon>
        <taxon>Actinomycetota</taxon>
        <taxon>Actinomycetes</taxon>
        <taxon>Kitasatosporales</taxon>
        <taxon>Streptomycetaceae</taxon>
        <taxon>Streptomyces</taxon>
    </lineage>
</organism>
<dbReference type="SFLD" id="SFLDG01135">
    <property type="entry name" value="C1.5.6:_HAD__Beta-PGM__Phospha"/>
    <property type="match status" value="1"/>
</dbReference>
<gene>
    <name evidence="1" type="ORF">HEB29_005142</name>
</gene>
<dbReference type="PRINTS" id="PR00413">
    <property type="entry name" value="HADHALOGNASE"/>
</dbReference>
<dbReference type="SUPFAM" id="SSF56784">
    <property type="entry name" value="HAD-like"/>
    <property type="match status" value="1"/>
</dbReference>
<evidence type="ECO:0000313" key="1">
    <source>
        <dbReference type="EMBL" id="NYE44131.1"/>
    </source>
</evidence>
<reference evidence="1 2" key="1">
    <citation type="submission" date="2020-07" db="EMBL/GenBank/DDBJ databases">
        <title>Sequencing the genomes of 1000 actinobacteria strains.</title>
        <authorList>
            <person name="Klenk H.-P."/>
        </authorList>
    </citation>
    <scope>NUCLEOTIDE SEQUENCE [LARGE SCALE GENOMIC DNA]</scope>
    <source>
        <strain evidence="1 2">DSM 41455</strain>
    </source>
</reference>
<dbReference type="AlphaFoldDB" id="A0A7Y9HH29"/>
<dbReference type="InterPro" id="IPR036412">
    <property type="entry name" value="HAD-like_sf"/>
</dbReference>
<protein>
    <submittedName>
        <fullName evidence="1">AHBA synthesis associated protein</fullName>
    </submittedName>
</protein>
<dbReference type="SFLD" id="SFLDS00003">
    <property type="entry name" value="Haloacid_Dehalogenase"/>
    <property type="match status" value="1"/>
</dbReference>
<dbReference type="NCBIfam" id="TIGR01549">
    <property type="entry name" value="HAD-SF-IA-v1"/>
    <property type="match status" value="1"/>
</dbReference>
<dbReference type="EMBL" id="JACCCF010000001">
    <property type="protein sequence ID" value="NYE44131.1"/>
    <property type="molecule type" value="Genomic_DNA"/>
</dbReference>
<dbReference type="Pfam" id="PF00702">
    <property type="entry name" value="Hydrolase"/>
    <property type="match status" value="1"/>
</dbReference>
<evidence type="ECO:0000313" key="2">
    <source>
        <dbReference type="Proteomes" id="UP000530403"/>
    </source>
</evidence>
<dbReference type="Gene3D" id="3.40.50.1000">
    <property type="entry name" value="HAD superfamily/HAD-like"/>
    <property type="match status" value="1"/>
</dbReference>
<dbReference type="NCBIfam" id="TIGR01454">
    <property type="entry name" value="AHBA_synth_RP"/>
    <property type="match status" value="1"/>
</dbReference>
<dbReference type="SFLD" id="SFLDG01129">
    <property type="entry name" value="C1.5:_HAD__Beta-PGM__Phosphata"/>
    <property type="match status" value="1"/>
</dbReference>
<sequence>MTVQREFATVVFDLDGVLINSFAVMRQAFATAYREAVGEGEPPFDEYRTHQGRYFPDIMRLMGLPLGMERPFVETSHRLIAEVEVYPDVPLLLKRLRESGVRTGIATGKSGARARAVLEVVGLLPLLDTVVGSDEVPRPKPAPDIVREALRRLGARPEDAVMVGDAVIDIQSGRAAGTATAAALWGETEADPLRAERPDFVLEGPVDLLALVPSGADR</sequence>
<comment type="caution">
    <text evidence="1">The sequence shown here is derived from an EMBL/GenBank/DDBJ whole genome shotgun (WGS) entry which is preliminary data.</text>
</comment>
<dbReference type="GO" id="GO:0006281">
    <property type="term" value="P:DNA repair"/>
    <property type="evidence" value="ECO:0007669"/>
    <property type="project" value="TreeGrafter"/>
</dbReference>
<dbReference type="GO" id="GO:0008967">
    <property type="term" value="F:phosphoglycolate phosphatase activity"/>
    <property type="evidence" value="ECO:0007669"/>
    <property type="project" value="TreeGrafter"/>
</dbReference>
<dbReference type="NCBIfam" id="TIGR01509">
    <property type="entry name" value="HAD-SF-IA-v3"/>
    <property type="match status" value="1"/>
</dbReference>
<dbReference type="PANTHER" id="PTHR43434">
    <property type="entry name" value="PHOSPHOGLYCOLATE PHOSPHATASE"/>
    <property type="match status" value="1"/>
</dbReference>
<dbReference type="GO" id="GO:0005829">
    <property type="term" value="C:cytosol"/>
    <property type="evidence" value="ECO:0007669"/>
    <property type="project" value="TreeGrafter"/>
</dbReference>
<dbReference type="InterPro" id="IPR023198">
    <property type="entry name" value="PGP-like_dom2"/>
</dbReference>
<accession>A0A7Y9HH29</accession>
<dbReference type="RefSeq" id="WP_179764316.1">
    <property type="nucleotide sequence ID" value="NZ_BAAAUE010000013.1"/>
</dbReference>
<dbReference type="InterPro" id="IPR050155">
    <property type="entry name" value="HAD-like_hydrolase_sf"/>
</dbReference>